<gene>
    <name evidence="2" type="ORF">BGW38_008135</name>
</gene>
<dbReference type="EMBL" id="JAABOA010005513">
    <property type="protein sequence ID" value="KAF9576563.1"/>
    <property type="molecule type" value="Genomic_DNA"/>
</dbReference>
<proteinExistence type="predicted"/>
<feature type="compositionally biased region" description="Low complexity" evidence="1">
    <location>
        <begin position="94"/>
        <end position="110"/>
    </location>
</feature>
<feature type="compositionally biased region" description="Low complexity" evidence="1">
    <location>
        <begin position="193"/>
        <end position="203"/>
    </location>
</feature>
<feature type="compositionally biased region" description="Polar residues" evidence="1">
    <location>
        <begin position="180"/>
        <end position="192"/>
    </location>
</feature>
<evidence type="ECO:0000313" key="2">
    <source>
        <dbReference type="EMBL" id="KAF9576563.1"/>
    </source>
</evidence>
<feature type="compositionally biased region" description="Low complexity" evidence="1">
    <location>
        <begin position="74"/>
        <end position="85"/>
    </location>
</feature>
<dbReference type="AlphaFoldDB" id="A0A9P6FJV5"/>
<organism evidence="2 3">
    <name type="scientific">Lunasporangiospora selenospora</name>
    <dbReference type="NCBI Taxonomy" id="979761"/>
    <lineage>
        <taxon>Eukaryota</taxon>
        <taxon>Fungi</taxon>
        <taxon>Fungi incertae sedis</taxon>
        <taxon>Mucoromycota</taxon>
        <taxon>Mortierellomycotina</taxon>
        <taxon>Mortierellomycetes</taxon>
        <taxon>Mortierellales</taxon>
        <taxon>Mortierellaceae</taxon>
        <taxon>Lunasporangiospora</taxon>
    </lineage>
</organism>
<name>A0A9P6FJV5_9FUNG</name>
<keyword evidence="3" id="KW-1185">Reference proteome</keyword>
<reference evidence="2" key="1">
    <citation type="journal article" date="2020" name="Fungal Divers.">
        <title>Resolving the Mortierellaceae phylogeny through synthesis of multi-gene phylogenetics and phylogenomics.</title>
        <authorList>
            <person name="Vandepol N."/>
            <person name="Liber J."/>
            <person name="Desiro A."/>
            <person name="Na H."/>
            <person name="Kennedy M."/>
            <person name="Barry K."/>
            <person name="Grigoriev I.V."/>
            <person name="Miller A.N."/>
            <person name="O'Donnell K."/>
            <person name="Stajich J.E."/>
            <person name="Bonito G."/>
        </authorList>
    </citation>
    <scope>NUCLEOTIDE SEQUENCE</scope>
    <source>
        <strain evidence="2">KOD1015</strain>
    </source>
</reference>
<feature type="region of interest" description="Disordered" evidence="1">
    <location>
        <begin position="180"/>
        <end position="217"/>
    </location>
</feature>
<feature type="compositionally biased region" description="Polar residues" evidence="1">
    <location>
        <begin position="29"/>
        <end position="39"/>
    </location>
</feature>
<accession>A0A9P6FJV5</accession>
<comment type="caution">
    <text evidence="2">The sequence shown here is derived from an EMBL/GenBank/DDBJ whole genome shotgun (WGS) entry which is preliminary data.</text>
</comment>
<evidence type="ECO:0000256" key="1">
    <source>
        <dbReference type="SAM" id="MobiDB-lite"/>
    </source>
</evidence>
<feature type="compositionally biased region" description="Low complexity" evidence="1">
    <location>
        <begin position="8"/>
        <end position="19"/>
    </location>
</feature>
<protein>
    <submittedName>
        <fullName evidence="2">Uncharacterized protein</fullName>
    </submittedName>
</protein>
<evidence type="ECO:0000313" key="3">
    <source>
        <dbReference type="Proteomes" id="UP000780801"/>
    </source>
</evidence>
<sequence>MVHPQGGSAPTSWSPTSSRSSHRQRSQPGATSEPMSVNTHAFADIDDDINMDQASPSAHAMVDGPMTTPLCPISSSTTSSSSSSSRCGQPGRGSCSTTAQPTTRTPCTATVPSSSVPIAKTNTTTTISTAPSTTQQQRSFTILHPALAPTSTPAITTPTIYALAPAVPIPLVDQLTVNSTNTSAKQQEKSGPNANVNASVNANTKAGPSPAEPSPVTSTAAILTEADRARLHLHTPIQAQTQLHAHAKRSLTRPGLSPASIAVATPGGPTLPASTFTVNHNANEKTATEAAEPTAGRIIPPAEPTATAKKTLNPTSIPATFASSLLH</sequence>
<feature type="region of interest" description="Disordered" evidence="1">
    <location>
        <begin position="1"/>
        <end position="114"/>
    </location>
</feature>
<dbReference type="Proteomes" id="UP000780801">
    <property type="component" value="Unassembled WGS sequence"/>
</dbReference>
<feature type="non-terminal residue" evidence="2">
    <location>
        <position position="327"/>
    </location>
</feature>